<evidence type="ECO:0000256" key="2">
    <source>
        <dbReference type="ARBA" id="ARBA00033753"/>
    </source>
</evidence>
<evidence type="ECO:0000256" key="1">
    <source>
        <dbReference type="ARBA" id="ARBA00022691"/>
    </source>
</evidence>
<name>A0A2H0W9C1_9BACT</name>
<dbReference type="Proteomes" id="UP000230093">
    <property type="component" value="Unassembled WGS sequence"/>
</dbReference>
<dbReference type="InterPro" id="IPR036414">
    <property type="entry name" value="YaeB_N_sf"/>
</dbReference>
<keyword evidence="1" id="KW-0949">S-adenosyl-L-methionine</keyword>
<dbReference type="CDD" id="cd09281">
    <property type="entry name" value="UPF0066"/>
    <property type="match status" value="1"/>
</dbReference>
<comment type="caution">
    <text evidence="4">The sequence shown here is derived from an EMBL/GenBank/DDBJ whole genome shotgun (WGS) entry which is preliminary data.</text>
</comment>
<dbReference type="SUPFAM" id="SSF118196">
    <property type="entry name" value="YaeB-like"/>
    <property type="match status" value="1"/>
</dbReference>
<evidence type="ECO:0000259" key="3">
    <source>
        <dbReference type="PROSITE" id="PS51668"/>
    </source>
</evidence>
<keyword evidence="4" id="KW-0489">Methyltransferase</keyword>
<dbReference type="GO" id="GO:0008168">
    <property type="term" value="F:methyltransferase activity"/>
    <property type="evidence" value="ECO:0007669"/>
    <property type="project" value="UniProtKB-KW"/>
</dbReference>
<sequence>MKKQKTKKISFKPIGIIRSDFSQAKDTVFCCEKGLKAKNIGMVILDSKHQRGLKGIEKFSHIFVLYYLDKIKKVELITYPGPLSVKNLPQVGVFASRSQYRPNKIALRLVKLVKVKDRSLMVQGLDGLDGSLVLDIKPYIPGFDQPKSIKIAPWYNWLAKNK</sequence>
<dbReference type="Pfam" id="PF01980">
    <property type="entry name" value="TrmO_N"/>
    <property type="match status" value="1"/>
</dbReference>
<reference evidence="5" key="1">
    <citation type="submission" date="2017-09" db="EMBL/GenBank/DDBJ databases">
        <title>Depth-based differentiation of microbial function through sediment-hosted aquifers and enrichment of novel symbionts in the deep terrestrial subsurface.</title>
        <authorList>
            <person name="Probst A.J."/>
            <person name="Ladd B."/>
            <person name="Jarett J.K."/>
            <person name="Geller-Mcgrath D.E."/>
            <person name="Sieber C.M.K."/>
            <person name="Emerson J.B."/>
            <person name="Anantharaman K."/>
            <person name="Thomas B.C."/>
            <person name="Malmstrom R."/>
            <person name="Stieglmeier M."/>
            <person name="Klingl A."/>
            <person name="Woyke T."/>
            <person name="Ryan C.M."/>
            <person name="Banfield J.F."/>
        </authorList>
    </citation>
    <scope>NUCLEOTIDE SEQUENCE [LARGE SCALE GENOMIC DNA]</scope>
</reference>
<protein>
    <submittedName>
        <fullName evidence="4">tRNA (N6-threonylcarbamoyladenosine(37)-N6)-methyltransferase TrmO</fullName>
    </submittedName>
</protein>
<dbReference type="Gene3D" id="2.40.30.70">
    <property type="entry name" value="YaeB-like"/>
    <property type="match status" value="1"/>
</dbReference>
<dbReference type="PANTHER" id="PTHR12818">
    <property type="entry name" value="TRNA (ADENINE(37)-N6)-METHYLTRANSFERASE"/>
    <property type="match status" value="1"/>
</dbReference>
<dbReference type="InterPro" id="IPR036413">
    <property type="entry name" value="YaeB-like_sf"/>
</dbReference>
<dbReference type="InterPro" id="IPR040372">
    <property type="entry name" value="YaeB-like"/>
</dbReference>
<organism evidence="4 5">
    <name type="scientific">Candidatus Beckwithbacteria bacterium CG10_big_fil_rev_8_21_14_0_10_34_10</name>
    <dbReference type="NCBI Taxonomy" id="1974495"/>
    <lineage>
        <taxon>Bacteria</taxon>
        <taxon>Candidatus Beckwithiibacteriota</taxon>
    </lineage>
</organism>
<feature type="domain" description="TsaA-like" evidence="3">
    <location>
        <begin position="11"/>
        <end position="148"/>
    </location>
</feature>
<dbReference type="PROSITE" id="PS51668">
    <property type="entry name" value="TSAA_2"/>
    <property type="match status" value="1"/>
</dbReference>
<dbReference type="NCBIfam" id="TIGR00104">
    <property type="entry name" value="tRNA_TsaA"/>
    <property type="match status" value="1"/>
</dbReference>
<dbReference type="AlphaFoldDB" id="A0A2H0W9C1"/>
<dbReference type="GO" id="GO:0032259">
    <property type="term" value="P:methylation"/>
    <property type="evidence" value="ECO:0007669"/>
    <property type="project" value="UniProtKB-KW"/>
</dbReference>
<dbReference type="PROSITE" id="PS01318">
    <property type="entry name" value="TSAA_1"/>
    <property type="match status" value="1"/>
</dbReference>
<keyword evidence="4" id="KW-0808">Transferase</keyword>
<accession>A0A2H0W9C1</accession>
<evidence type="ECO:0000313" key="4">
    <source>
        <dbReference type="EMBL" id="PIS09251.1"/>
    </source>
</evidence>
<dbReference type="InterPro" id="IPR023370">
    <property type="entry name" value="TrmO-like_N"/>
</dbReference>
<comment type="similarity">
    <text evidence="2">Belongs to the tRNA methyltransferase O family.</text>
</comment>
<dbReference type="EMBL" id="PEZT01000014">
    <property type="protein sequence ID" value="PIS09251.1"/>
    <property type="molecule type" value="Genomic_DNA"/>
</dbReference>
<gene>
    <name evidence="4" type="primary">tsaA</name>
    <name evidence="4" type="ORF">COT75_02510</name>
</gene>
<proteinExistence type="inferred from homology"/>
<dbReference type="InterPro" id="IPR023368">
    <property type="entry name" value="UPF0066_cons_site"/>
</dbReference>
<dbReference type="PANTHER" id="PTHR12818:SF0">
    <property type="entry name" value="TRNA (ADENINE(37)-N6)-METHYLTRANSFERASE"/>
    <property type="match status" value="1"/>
</dbReference>
<evidence type="ECO:0000313" key="5">
    <source>
        <dbReference type="Proteomes" id="UP000230093"/>
    </source>
</evidence>